<comment type="caution">
    <text evidence="2">The sequence shown here is derived from an EMBL/GenBank/DDBJ whole genome shotgun (WGS) entry which is preliminary data.</text>
</comment>
<dbReference type="CDD" id="cd03024">
    <property type="entry name" value="DsbA_FrnE"/>
    <property type="match status" value="1"/>
</dbReference>
<dbReference type="Pfam" id="PF14559">
    <property type="entry name" value="TPR_19"/>
    <property type="match status" value="1"/>
</dbReference>
<name>A0ABW1EV33_9ACTN</name>
<evidence type="ECO:0000259" key="1">
    <source>
        <dbReference type="Pfam" id="PF01323"/>
    </source>
</evidence>
<keyword evidence="3" id="KW-1185">Reference proteome</keyword>
<dbReference type="InterPro" id="IPR001853">
    <property type="entry name" value="DSBA-like_thioredoxin_dom"/>
</dbReference>
<evidence type="ECO:0000313" key="3">
    <source>
        <dbReference type="Proteomes" id="UP001596067"/>
    </source>
</evidence>
<evidence type="ECO:0000313" key="2">
    <source>
        <dbReference type="EMBL" id="MFC5885644.1"/>
    </source>
</evidence>
<gene>
    <name evidence="2" type="ORF">ACFP0N_11755</name>
</gene>
<dbReference type="RefSeq" id="WP_313767399.1">
    <property type="nucleotide sequence ID" value="NZ_BAAAVH010000011.1"/>
</dbReference>
<sequence>MRIEIWADVVCPWAYIGKRRLETALASPAMSARDIEVVWRPYLIDPTAPAEAVPMEPAPRDPMVDDAAGRCAVDAPTTVSPGTADDGVPVSRIAAAEGLGPNWGAAWRSSSHDAHRLLALAHEHGGSTLQDTVTEHLMRAHFVEGQDISARDTLRTLAITAGFAEASALLDTDAADRTVRELRLIGKARGIRTSPTIVVGDRALAGAQPPDVIADFLATASPARDAPEEVGRLRYAESLLDLRDPLGALTLLRPLLDEHGDDLNVRRLAARAYFTSAQLGRALEALEQLVEDLPDDSYLRLMLGRTLQRLDLHEQAAPHLKIAAAMTPEFA</sequence>
<dbReference type="SUPFAM" id="SSF52833">
    <property type="entry name" value="Thioredoxin-like"/>
    <property type="match status" value="1"/>
</dbReference>
<reference evidence="3" key="1">
    <citation type="journal article" date="2019" name="Int. J. Syst. Evol. Microbiol.">
        <title>The Global Catalogue of Microorganisms (GCM) 10K type strain sequencing project: providing services to taxonomists for standard genome sequencing and annotation.</title>
        <authorList>
            <consortium name="The Broad Institute Genomics Platform"/>
            <consortium name="The Broad Institute Genome Sequencing Center for Infectious Disease"/>
            <person name="Wu L."/>
            <person name="Ma J."/>
        </authorList>
    </citation>
    <scope>NUCLEOTIDE SEQUENCE [LARGE SCALE GENOMIC DNA]</scope>
    <source>
        <strain evidence="3">CGMCC 4.1469</strain>
    </source>
</reference>
<dbReference type="Gene3D" id="3.40.30.10">
    <property type="entry name" value="Glutaredoxin"/>
    <property type="match status" value="1"/>
</dbReference>
<dbReference type="Pfam" id="PF01323">
    <property type="entry name" value="DSBA"/>
    <property type="match status" value="1"/>
</dbReference>
<dbReference type="PANTHER" id="PTHR13887">
    <property type="entry name" value="GLUTATHIONE S-TRANSFERASE KAPPA"/>
    <property type="match status" value="1"/>
</dbReference>
<dbReference type="EMBL" id="JBHSOD010000011">
    <property type="protein sequence ID" value="MFC5885644.1"/>
    <property type="molecule type" value="Genomic_DNA"/>
</dbReference>
<accession>A0ABW1EV33</accession>
<protein>
    <submittedName>
        <fullName evidence="2">DsbA family protein</fullName>
    </submittedName>
</protein>
<dbReference type="SUPFAM" id="SSF48452">
    <property type="entry name" value="TPR-like"/>
    <property type="match status" value="1"/>
</dbReference>
<proteinExistence type="predicted"/>
<dbReference type="PANTHER" id="PTHR13887:SF41">
    <property type="entry name" value="THIOREDOXIN SUPERFAMILY PROTEIN"/>
    <property type="match status" value="1"/>
</dbReference>
<organism evidence="2 3">
    <name type="scientific">Kitasatospora aburaviensis</name>
    <dbReference type="NCBI Taxonomy" id="67265"/>
    <lineage>
        <taxon>Bacteria</taxon>
        <taxon>Bacillati</taxon>
        <taxon>Actinomycetota</taxon>
        <taxon>Actinomycetes</taxon>
        <taxon>Kitasatosporales</taxon>
        <taxon>Streptomycetaceae</taxon>
        <taxon>Kitasatospora</taxon>
    </lineage>
</organism>
<dbReference type="Gene3D" id="1.25.40.10">
    <property type="entry name" value="Tetratricopeptide repeat domain"/>
    <property type="match status" value="1"/>
</dbReference>
<dbReference type="InterPro" id="IPR011990">
    <property type="entry name" value="TPR-like_helical_dom_sf"/>
</dbReference>
<dbReference type="InterPro" id="IPR036249">
    <property type="entry name" value="Thioredoxin-like_sf"/>
</dbReference>
<feature type="domain" description="DSBA-like thioredoxin" evidence="1">
    <location>
        <begin position="3"/>
        <end position="217"/>
    </location>
</feature>
<dbReference type="Proteomes" id="UP001596067">
    <property type="component" value="Unassembled WGS sequence"/>
</dbReference>